<proteinExistence type="predicted"/>
<dbReference type="EMBL" id="JAPFRF010000015">
    <property type="protein sequence ID" value="KAJ7310525.1"/>
    <property type="molecule type" value="Genomic_DNA"/>
</dbReference>
<feature type="compositionally biased region" description="Basic residues" evidence="1">
    <location>
        <begin position="57"/>
        <end position="75"/>
    </location>
</feature>
<feature type="region of interest" description="Disordered" evidence="1">
    <location>
        <begin position="51"/>
        <end position="75"/>
    </location>
</feature>
<dbReference type="Proteomes" id="UP001142489">
    <property type="component" value="Unassembled WGS sequence"/>
</dbReference>
<keyword evidence="3" id="KW-1185">Reference proteome</keyword>
<evidence type="ECO:0000256" key="1">
    <source>
        <dbReference type="SAM" id="MobiDB-lite"/>
    </source>
</evidence>
<comment type="caution">
    <text evidence="2">The sequence shown here is derived from an EMBL/GenBank/DDBJ whole genome shotgun (WGS) entry which is preliminary data.</text>
</comment>
<protein>
    <submittedName>
        <fullName evidence="2">Uncharacterized protein</fullName>
    </submittedName>
</protein>
<evidence type="ECO:0000313" key="2">
    <source>
        <dbReference type="EMBL" id="KAJ7310525.1"/>
    </source>
</evidence>
<evidence type="ECO:0000313" key="3">
    <source>
        <dbReference type="Proteomes" id="UP001142489"/>
    </source>
</evidence>
<gene>
    <name evidence="2" type="ORF">JRQ81_007449</name>
</gene>
<organism evidence="2 3">
    <name type="scientific">Phrynocephalus forsythii</name>
    <dbReference type="NCBI Taxonomy" id="171643"/>
    <lineage>
        <taxon>Eukaryota</taxon>
        <taxon>Metazoa</taxon>
        <taxon>Chordata</taxon>
        <taxon>Craniata</taxon>
        <taxon>Vertebrata</taxon>
        <taxon>Euteleostomi</taxon>
        <taxon>Lepidosauria</taxon>
        <taxon>Squamata</taxon>
        <taxon>Bifurcata</taxon>
        <taxon>Unidentata</taxon>
        <taxon>Episquamata</taxon>
        <taxon>Toxicofera</taxon>
        <taxon>Iguania</taxon>
        <taxon>Acrodonta</taxon>
        <taxon>Agamidae</taxon>
        <taxon>Agaminae</taxon>
        <taxon>Phrynocephalus</taxon>
    </lineage>
</organism>
<name>A0A9Q0XDF7_9SAUR</name>
<dbReference type="AlphaFoldDB" id="A0A9Q0XDF7"/>
<sequence>MYQNERKRLAACCAGIALELCMNLPGWTPNRRQCTWKHMLRIFHLDLPASPKELNGARKRKTDTLRKKRNQRRNA</sequence>
<reference evidence="2" key="1">
    <citation type="journal article" date="2023" name="DNA Res.">
        <title>Chromosome-level genome assembly of Phrynocephalus forsythii using third-generation DNA sequencing and Hi-C analysis.</title>
        <authorList>
            <person name="Qi Y."/>
            <person name="Zhao W."/>
            <person name="Zhao Y."/>
            <person name="Niu C."/>
            <person name="Cao S."/>
            <person name="Zhang Y."/>
        </authorList>
    </citation>
    <scope>NUCLEOTIDE SEQUENCE</scope>
    <source>
        <tissue evidence="2">Muscle</tissue>
    </source>
</reference>
<accession>A0A9Q0XDF7</accession>